<comment type="caution">
    <text evidence="2">The sequence shown here is derived from an EMBL/GenBank/DDBJ whole genome shotgun (WGS) entry which is preliminary data.</text>
</comment>
<protein>
    <submittedName>
        <fullName evidence="2">Uncharacterized protein</fullName>
    </submittedName>
</protein>
<keyword evidence="3" id="KW-1185">Reference proteome</keyword>
<evidence type="ECO:0000313" key="3">
    <source>
        <dbReference type="Proteomes" id="UP000765160"/>
    </source>
</evidence>
<evidence type="ECO:0000313" key="2">
    <source>
        <dbReference type="EMBL" id="NKE44331.1"/>
    </source>
</evidence>
<gene>
    <name evidence="2" type="ORF">HB662_06050</name>
</gene>
<reference evidence="2 3" key="1">
    <citation type="submission" date="2020-03" db="EMBL/GenBank/DDBJ databases">
        <title>Roseomonas selenitidurans sp. nov. isolated from soil.</title>
        <authorList>
            <person name="Liu H."/>
        </authorList>
    </citation>
    <scope>NUCLEOTIDE SEQUENCE [LARGE SCALE GENOMIC DNA]</scope>
    <source>
        <strain evidence="2 3">JCM 15073</strain>
    </source>
</reference>
<dbReference type="EMBL" id="JAAVTX010000002">
    <property type="protein sequence ID" value="NKE44331.1"/>
    <property type="molecule type" value="Genomic_DNA"/>
</dbReference>
<sequence length="60" mass="6332">MPRPPSDLSDNPGIGQSKGIYGRGTNPEAIRGETTFEGDVMNDTSSTGAVPPSRQGRTNR</sequence>
<dbReference type="Proteomes" id="UP000765160">
    <property type="component" value="Unassembled WGS sequence"/>
</dbReference>
<organism evidence="2 3">
    <name type="scientific">Falsiroseomonas frigidaquae</name>
    <dbReference type="NCBI Taxonomy" id="487318"/>
    <lineage>
        <taxon>Bacteria</taxon>
        <taxon>Pseudomonadati</taxon>
        <taxon>Pseudomonadota</taxon>
        <taxon>Alphaproteobacteria</taxon>
        <taxon>Acetobacterales</taxon>
        <taxon>Roseomonadaceae</taxon>
        <taxon>Falsiroseomonas</taxon>
    </lineage>
</organism>
<name>A0ABX1EUM1_9PROT</name>
<accession>A0ABX1EUM1</accession>
<feature type="region of interest" description="Disordered" evidence="1">
    <location>
        <begin position="1"/>
        <end position="60"/>
    </location>
</feature>
<proteinExistence type="predicted"/>
<evidence type="ECO:0000256" key="1">
    <source>
        <dbReference type="SAM" id="MobiDB-lite"/>
    </source>
</evidence>